<dbReference type="InterPro" id="IPR005074">
    <property type="entry name" value="Peptidase_C39"/>
</dbReference>
<keyword evidence="4" id="KW-0378">Hydrolase</keyword>
<evidence type="ECO:0000256" key="8">
    <source>
        <dbReference type="SAM" id="Phobius"/>
    </source>
</evidence>
<feature type="domain" description="ABC transporter" evidence="9">
    <location>
        <begin position="437"/>
        <end position="673"/>
    </location>
</feature>
<dbReference type="Gene3D" id="3.90.70.10">
    <property type="entry name" value="Cysteine proteinases"/>
    <property type="match status" value="1"/>
</dbReference>
<keyword evidence="6 8" id="KW-1133">Transmembrane helix</keyword>
<keyword evidence="2 8" id="KW-0812">Transmembrane</keyword>
<feature type="transmembrane region" description="Helical" evidence="8">
    <location>
        <begin position="233"/>
        <end position="255"/>
    </location>
</feature>
<evidence type="ECO:0000256" key="4">
    <source>
        <dbReference type="ARBA" id="ARBA00022801"/>
    </source>
</evidence>
<dbReference type="PROSITE" id="PS00211">
    <property type="entry name" value="ABC_TRANSPORTER_1"/>
    <property type="match status" value="1"/>
</dbReference>
<feature type="transmembrane region" description="Helical" evidence="8">
    <location>
        <begin position="360"/>
        <end position="387"/>
    </location>
</feature>
<evidence type="ECO:0000256" key="2">
    <source>
        <dbReference type="ARBA" id="ARBA00022692"/>
    </source>
</evidence>
<dbReference type="CDD" id="cd18571">
    <property type="entry name" value="ABC_6TM_peptidase_like"/>
    <property type="match status" value="1"/>
</dbReference>
<protein>
    <submittedName>
        <fullName evidence="11">ABC transporter ATP-binding protein</fullName>
    </submittedName>
</protein>
<dbReference type="Pfam" id="PF03412">
    <property type="entry name" value="Peptidase_C39"/>
    <property type="match status" value="1"/>
</dbReference>
<dbReference type="InterPro" id="IPR039421">
    <property type="entry name" value="Type_1_exporter"/>
</dbReference>
<dbReference type="GO" id="GO:0016887">
    <property type="term" value="F:ATP hydrolysis activity"/>
    <property type="evidence" value="ECO:0007669"/>
    <property type="project" value="InterPro"/>
</dbReference>
<proteinExistence type="predicted"/>
<dbReference type="GO" id="GO:0006508">
    <property type="term" value="P:proteolysis"/>
    <property type="evidence" value="ECO:0007669"/>
    <property type="project" value="InterPro"/>
</dbReference>
<dbReference type="PANTHER" id="PTHR43394:SF1">
    <property type="entry name" value="ATP-BINDING CASSETTE SUB-FAMILY B MEMBER 10, MITOCHONDRIAL"/>
    <property type="match status" value="1"/>
</dbReference>
<keyword evidence="12" id="KW-1185">Reference proteome</keyword>
<feature type="transmembrane region" description="Helical" evidence="8">
    <location>
        <begin position="261"/>
        <end position="281"/>
    </location>
</feature>
<keyword evidence="7 8" id="KW-0472">Membrane</keyword>
<evidence type="ECO:0000313" key="11">
    <source>
        <dbReference type="EMBL" id="GEM52745.1"/>
    </source>
</evidence>
<evidence type="ECO:0000259" key="10">
    <source>
        <dbReference type="PROSITE" id="PS50929"/>
    </source>
</evidence>
<dbReference type="InterPro" id="IPR011527">
    <property type="entry name" value="ABC1_TM_dom"/>
</dbReference>
<dbReference type="GO" id="GO:0005886">
    <property type="term" value="C:plasma membrane"/>
    <property type="evidence" value="ECO:0007669"/>
    <property type="project" value="UniProtKB-SubCell"/>
</dbReference>
<dbReference type="PROSITE" id="PS50929">
    <property type="entry name" value="ABC_TM1F"/>
    <property type="match status" value="1"/>
</dbReference>
<dbReference type="PANTHER" id="PTHR43394">
    <property type="entry name" value="ATP-DEPENDENT PERMEASE MDL1, MITOCHONDRIAL"/>
    <property type="match status" value="1"/>
</dbReference>
<feature type="transmembrane region" description="Helical" evidence="8">
    <location>
        <begin position="160"/>
        <end position="181"/>
    </location>
</feature>
<organism evidence="11 12">
    <name type="scientific">Empedobacter brevis NBRC 14943 = ATCC 43319</name>
    <dbReference type="NCBI Taxonomy" id="1218108"/>
    <lineage>
        <taxon>Bacteria</taxon>
        <taxon>Pseudomonadati</taxon>
        <taxon>Bacteroidota</taxon>
        <taxon>Flavobacteriia</taxon>
        <taxon>Flavobacteriales</taxon>
        <taxon>Weeksellaceae</taxon>
        <taxon>Empedobacter</taxon>
    </lineage>
</organism>
<dbReference type="GO" id="GO:0005524">
    <property type="term" value="F:ATP binding"/>
    <property type="evidence" value="ECO:0007669"/>
    <property type="project" value="UniProtKB-KW"/>
</dbReference>
<dbReference type="SUPFAM" id="SSF52540">
    <property type="entry name" value="P-loop containing nucleoside triphosphate hydrolases"/>
    <property type="match status" value="1"/>
</dbReference>
<evidence type="ECO:0000313" key="12">
    <source>
        <dbReference type="Proteomes" id="UP000321245"/>
    </source>
</evidence>
<evidence type="ECO:0000256" key="5">
    <source>
        <dbReference type="ARBA" id="ARBA00022840"/>
    </source>
</evidence>
<dbReference type="InterPro" id="IPR003593">
    <property type="entry name" value="AAA+_ATPase"/>
</dbReference>
<dbReference type="InterPro" id="IPR003439">
    <property type="entry name" value="ABC_transporter-like_ATP-bd"/>
</dbReference>
<feature type="transmembrane region" description="Helical" evidence="8">
    <location>
        <begin position="127"/>
        <end position="148"/>
    </location>
</feature>
<dbReference type="GO" id="GO:0015421">
    <property type="term" value="F:ABC-type oligopeptide transporter activity"/>
    <property type="evidence" value="ECO:0007669"/>
    <property type="project" value="TreeGrafter"/>
</dbReference>
<evidence type="ECO:0000256" key="3">
    <source>
        <dbReference type="ARBA" id="ARBA00022741"/>
    </source>
</evidence>
<evidence type="ECO:0000256" key="1">
    <source>
        <dbReference type="ARBA" id="ARBA00004651"/>
    </source>
</evidence>
<dbReference type="SUPFAM" id="SSF90123">
    <property type="entry name" value="ABC transporter transmembrane region"/>
    <property type="match status" value="1"/>
</dbReference>
<dbReference type="InterPro" id="IPR027417">
    <property type="entry name" value="P-loop_NTPase"/>
</dbReference>
<gene>
    <name evidence="11" type="ORF">EB1_25350</name>
</gene>
<dbReference type="Gene3D" id="1.20.1560.10">
    <property type="entry name" value="ABC transporter type 1, transmembrane domain"/>
    <property type="match status" value="1"/>
</dbReference>
<dbReference type="FunFam" id="3.40.50.300:FF:000218">
    <property type="entry name" value="Multidrug ABC transporter ATP-binding protein"/>
    <property type="match status" value="1"/>
</dbReference>
<keyword evidence="3" id="KW-0547">Nucleotide-binding</keyword>
<comment type="subcellular location">
    <subcellularLocation>
        <location evidence="1">Cell membrane</location>
        <topology evidence="1">Multi-pass membrane protein</topology>
    </subcellularLocation>
</comment>
<dbReference type="EMBL" id="BJXC01000019">
    <property type="protein sequence ID" value="GEM52745.1"/>
    <property type="molecule type" value="Genomic_DNA"/>
</dbReference>
<comment type="caution">
    <text evidence="11">The sequence shown here is derived from an EMBL/GenBank/DDBJ whole genome shotgun (WGS) entry which is preliminary data.</text>
</comment>
<name>A0A511NIV6_9FLAO</name>
<dbReference type="STRING" id="1218108.GCA_000382425_03439"/>
<dbReference type="InterPro" id="IPR017871">
    <property type="entry name" value="ABC_transporter-like_CS"/>
</dbReference>
<evidence type="ECO:0000256" key="7">
    <source>
        <dbReference type="ARBA" id="ARBA00023136"/>
    </source>
</evidence>
<dbReference type="SMART" id="SM00382">
    <property type="entry name" value="AAA"/>
    <property type="match status" value="1"/>
</dbReference>
<dbReference type="PROSITE" id="PS50893">
    <property type="entry name" value="ABC_TRANSPORTER_2"/>
    <property type="match status" value="1"/>
</dbReference>
<dbReference type="Gene3D" id="3.40.50.300">
    <property type="entry name" value="P-loop containing nucleotide triphosphate hydrolases"/>
    <property type="match status" value="1"/>
</dbReference>
<keyword evidence="5 11" id="KW-0067">ATP-binding</keyword>
<accession>A0A511NIV6</accession>
<dbReference type="Pfam" id="PF00664">
    <property type="entry name" value="ABC_membrane"/>
    <property type="match status" value="1"/>
</dbReference>
<feature type="domain" description="ABC transmembrane type-1" evidence="10">
    <location>
        <begin position="127"/>
        <end position="406"/>
    </location>
</feature>
<dbReference type="InterPro" id="IPR036640">
    <property type="entry name" value="ABC1_TM_sf"/>
</dbReference>
<dbReference type="GO" id="GO:0008233">
    <property type="term" value="F:peptidase activity"/>
    <property type="evidence" value="ECO:0007669"/>
    <property type="project" value="InterPro"/>
</dbReference>
<reference evidence="11 12" key="1">
    <citation type="submission" date="2019-07" db="EMBL/GenBank/DDBJ databases">
        <title>Whole genome shotgun sequence of Empedobacter brevis NBRC 14943.</title>
        <authorList>
            <person name="Hosoyama A."/>
            <person name="Uohara A."/>
            <person name="Ohji S."/>
            <person name="Ichikawa N."/>
        </authorList>
    </citation>
    <scope>NUCLEOTIDE SEQUENCE [LARGE SCALE GENOMIC DNA]</scope>
    <source>
        <strain evidence="11 12">NBRC 14943</strain>
    </source>
</reference>
<dbReference type="Proteomes" id="UP000321245">
    <property type="component" value="Unassembled WGS sequence"/>
</dbReference>
<sequence length="679" mass="77547">MSLLGISQCAEELGFNSTALKLTFQGLFEISLPCILHWNQAHFVVLYKIQQRFGKNFFYVADPAHGYIKLNEKDFLSNWNTSGINKGVCLVLQPTPLFYENTIPEHRNDYRFLLNYLKPFRPDILKIFAGLIIGSCITLVLPFLTQYMVDAGIQNKDLGILQLIVIFQITLFIGSTVIEIFRNRFFLHIGTRININILSDFLSKLMVMPLKYFDSKRTGDLIQRIEDHKRIEVFITSNALLTVFSLVTFSVFFLVLAYYDLFILLVYLILTVISVGWALFFQRQRKILDYKRFDLQAKDQSNTYELINGIEEIQLNSFEEYKKNKWKEIQEHLYTTNLKVLNVDQFQLNGFNLINNLKNIIVTFIVAKSVISGALSLGNMLSISYIIGQMNSPINQLISFFRTALDARLSFNRLNEIHNKDLSNTTGLACDFNNAPIMLSDISFQYEGPRSPYVLKNIDLTIQNGKITAIVGQSGSGKTTLMKLLLKYYEPVEGGITINNTPFERYSFDSWRKKYGVVSQEGFIFSDTIERNIATGDLNIDWKKLEYAAKMANIHMFIAGLPLGYSTKIGEAGIGISGGQKQRILIARAVYKNPEYLFFDEATSALDAENEKIIHDNLQSFFKGKTVVIIAHRLSTVKNADQIIVLKHGKVVEQGNHEKLVSIKSEYYNLVKNQLELGN</sequence>
<evidence type="ECO:0000256" key="6">
    <source>
        <dbReference type="ARBA" id="ARBA00022989"/>
    </source>
</evidence>
<evidence type="ECO:0000259" key="9">
    <source>
        <dbReference type="PROSITE" id="PS50893"/>
    </source>
</evidence>
<dbReference type="AlphaFoldDB" id="A0A511NIV6"/>
<dbReference type="Pfam" id="PF00005">
    <property type="entry name" value="ABC_tran"/>
    <property type="match status" value="1"/>
</dbReference>